<organism evidence="2 3">
    <name type="scientific">Gossypium trilobum</name>
    <dbReference type="NCBI Taxonomy" id="34281"/>
    <lineage>
        <taxon>Eukaryota</taxon>
        <taxon>Viridiplantae</taxon>
        <taxon>Streptophyta</taxon>
        <taxon>Embryophyta</taxon>
        <taxon>Tracheophyta</taxon>
        <taxon>Spermatophyta</taxon>
        <taxon>Magnoliopsida</taxon>
        <taxon>eudicotyledons</taxon>
        <taxon>Gunneridae</taxon>
        <taxon>Pentapetalae</taxon>
        <taxon>rosids</taxon>
        <taxon>malvids</taxon>
        <taxon>Malvales</taxon>
        <taxon>Malvaceae</taxon>
        <taxon>Malvoideae</taxon>
        <taxon>Gossypium</taxon>
    </lineage>
</organism>
<name>A0A7J9F8H6_9ROSI</name>
<feature type="coiled-coil region" evidence="1">
    <location>
        <begin position="344"/>
        <end position="371"/>
    </location>
</feature>
<accession>A0A7J9F8H6</accession>
<gene>
    <name evidence="2" type="ORF">Gotri_002496</name>
</gene>
<protein>
    <recommendedName>
        <fullName evidence="4">Reverse transcriptase</fullName>
    </recommendedName>
</protein>
<evidence type="ECO:0000313" key="3">
    <source>
        <dbReference type="Proteomes" id="UP000593568"/>
    </source>
</evidence>
<dbReference type="AlphaFoldDB" id="A0A7J9F8H6"/>
<dbReference type="EMBL" id="JABEZW010000012">
    <property type="protein sequence ID" value="MBA0781586.1"/>
    <property type="molecule type" value="Genomic_DNA"/>
</dbReference>
<evidence type="ECO:0008006" key="4">
    <source>
        <dbReference type="Google" id="ProtNLM"/>
    </source>
</evidence>
<dbReference type="PANTHER" id="PTHR46890">
    <property type="entry name" value="NON-LTR RETROLELEMENT REVERSE TRANSCRIPTASE-LIKE PROTEIN-RELATED"/>
    <property type="match status" value="1"/>
</dbReference>
<evidence type="ECO:0000313" key="2">
    <source>
        <dbReference type="EMBL" id="MBA0781586.1"/>
    </source>
</evidence>
<dbReference type="InterPro" id="IPR052343">
    <property type="entry name" value="Retrotransposon-Effector_Assoc"/>
</dbReference>
<sequence length="380" mass="43172">MEEIGSALKEMGVTKASRVDGLSAIFYQKFWHIIGQDVGMFCLNILNRGTSLEALNLTRIILISKKVLDVCVDVSHNAFILGQLITNNVLLAYEILNTFKHRRTWQKGFIALKLYMRKTFDRVEEAGEVFKPTKGLRQGDPLSPYLFLLWSEGLSLLMGVEQRGEILNSVKKEGCILCRTFWTNIATVQGWILISNPNSLLAHTLKAKNYPDSSFLEARLETHPSYTRKSILVAKSLLNEGGPVSDANLQSVTNLIDPNTRLWKEELINSTFDVVNVERILSIPLAQKSHDDKIAFTITRGTRNRKIYDETPSDDKEQDVTFENLVGIVNYLYQQLNEVRDTFKVNLTKCRTELQENINELANQIQMQTQVVGRLETSSN</sequence>
<dbReference type="Proteomes" id="UP000593568">
    <property type="component" value="Unassembled WGS sequence"/>
</dbReference>
<comment type="caution">
    <text evidence="2">The sequence shown here is derived from an EMBL/GenBank/DDBJ whole genome shotgun (WGS) entry which is preliminary data.</text>
</comment>
<reference evidence="2 3" key="1">
    <citation type="journal article" date="2019" name="Genome Biol. Evol.">
        <title>Insights into the evolution of the New World diploid cottons (Gossypium, subgenus Houzingenia) based on genome sequencing.</title>
        <authorList>
            <person name="Grover C.E."/>
            <person name="Arick M.A. 2nd"/>
            <person name="Thrash A."/>
            <person name="Conover J.L."/>
            <person name="Sanders W.S."/>
            <person name="Peterson D.G."/>
            <person name="Frelichowski J.E."/>
            <person name="Scheffler J.A."/>
            <person name="Scheffler B.E."/>
            <person name="Wendel J.F."/>
        </authorList>
    </citation>
    <scope>NUCLEOTIDE SEQUENCE [LARGE SCALE GENOMIC DNA]</scope>
    <source>
        <strain evidence="2">8</strain>
        <tissue evidence="2">Leaf</tissue>
    </source>
</reference>
<dbReference type="PANTHER" id="PTHR46890:SF48">
    <property type="entry name" value="RNA-DIRECTED DNA POLYMERASE"/>
    <property type="match status" value="1"/>
</dbReference>
<keyword evidence="3" id="KW-1185">Reference proteome</keyword>
<evidence type="ECO:0000256" key="1">
    <source>
        <dbReference type="SAM" id="Coils"/>
    </source>
</evidence>
<keyword evidence="1" id="KW-0175">Coiled coil</keyword>
<proteinExistence type="predicted"/>